<organism evidence="1 2">
    <name type="scientific">Caballeronia glathei</name>
    <dbReference type="NCBI Taxonomy" id="60547"/>
    <lineage>
        <taxon>Bacteria</taxon>
        <taxon>Pseudomonadati</taxon>
        <taxon>Pseudomonadota</taxon>
        <taxon>Betaproteobacteria</taxon>
        <taxon>Burkholderiales</taxon>
        <taxon>Burkholderiaceae</taxon>
        <taxon>Caballeronia</taxon>
    </lineage>
</organism>
<dbReference type="Pfam" id="PF14460">
    <property type="entry name" value="Prok-E2_D"/>
    <property type="match status" value="1"/>
</dbReference>
<gene>
    <name evidence="1" type="ORF">BG61_22525</name>
</gene>
<dbReference type="Proteomes" id="UP000027466">
    <property type="component" value="Unassembled WGS sequence"/>
</dbReference>
<evidence type="ECO:0000313" key="1">
    <source>
        <dbReference type="EMBL" id="KDR40779.1"/>
    </source>
</evidence>
<dbReference type="RefSeq" id="WP_035941833.1">
    <property type="nucleotide sequence ID" value="NZ_CADFFX010000025.1"/>
</dbReference>
<reference evidence="1 2" key="1">
    <citation type="submission" date="2014-03" db="EMBL/GenBank/DDBJ databases">
        <title>Draft Genome Sequences of Four Burkholderia Strains.</title>
        <authorList>
            <person name="Liu X.Y."/>
            <person name="Li C.X."/>
            <person name="Xu J.H."/>
        </authorList>
    </citation>
    <scope>NUCLEOTIDE SEQUENCE [LARGE SCALE GENOMIC DNA]</scope>
    <source>
        <strain evidence="1 2">DSM 50014</strain>
    </source>
</reference>
<protein>
    <recommendedName>
        <fullName evidence="3">PRTRC system protein B</fullName>
    </recommendedName>
</protein>
<dbReference type="AlphaFoldDB" id="A0A069PLJ3"/>
<dbReference type="InterPro" id="IPR032787">
    <property type="entry name" value="Prok-E2_D"/>
</dbReference>
<name>A0A069PLJ3_9BURK</name>
<accession>A0A069PLJ3</accession>
<evidence type="ECO:0000313" key="2">
    <source>
        <dbReference type="Proteomes" id="UP000027466"/>
    </source>
</evidence>
<proteinExistence type="predicted"/>
<evidence type="ECO:0008006" key="3">
    <source>
        <dbReference type="Google" id="ProtNLM"/>
    </source>
</evidence>
<dbReference type="InterPro" id="IPR022280">
    <property type="entry name" value="PRTRC_protein-B"/>
</dbReference>
<keyword evidence="2" id="KW-1185">Reference proteome</keyword>
<comment type="caution">
    <text evidence="1">The sequence shown here is derived from an EMBL/GenBank/DDBJ whole genome shotgun (WGS) entry which is preliminary data.</text>
</comment>
<dbReference type="EMBL" id="JFHC01000035">
    <property type="protein sequence ID" value="KDR40779.1"/>
    <property type="molecule type" value="Genomic_DNA"/>
</dbReference>
<dbReference type="NCBIfam" id="TIGR03737">
    <property type="entry name" value="PRTRC_B"/>
    <property type="match status" value="1"/>
</dbReference>
<sequence length="243" mass="26571">MMGLNIGSDRRDELAATSAILLYSTRNEGAVYGTVHPISAGKDGRGSIGAGRPIDRAALLSCLRELSQNAAPKAEFFPETVLAVSHDAVTWWCRPGMRRVFFDCPKIGKRSAAVPHPGLVFRAASNGFSVFALREDSRPTPSSKLHEPPYFNTWDWGKICIGTAHVPKRIDVSSTAGWESGFFESAFTHPNHGGKRVRHPKGEFAFWKEMLDGLYGEHFPKKLLVPMKTTLAELIAGKHGGVA</sequence>